<dbReference type="AlphaFoldDB" id="A0A1H8MQ28"/>
<feature type="non-terminal residue" evidence="1">
    <location>
        <position position="1"/>
    </location>
</feature>
<gene>
    <name evidence="1" type="ORF">SAMN04489859_104328</name>
</gene>
<reference evidence="1 2" key="1">
    <citation type="submission" date="2016-10" db="EMBL/GenBank/DDBJ databases">
        <authorList>
            <person name="de Groot N.N."/>
        </authorList>
    </citation>
    <scope>NUCLEOTIDE SEQUENCE [LARGE SCALE GENOMIC DNA]</scope>
    <source>
        <strain evidence="1 2">DSM 8512</strain>
    </source>
</reference>
<accession>A0A1H8MQ28</accession>
<evidence type="ECO:0000313" key="1">
    <source>
        <dbReference type="EMBL" id="SEO19495.1"/>
    </source>
</evidence>
<dbReference type="Proteomes" id="UP000199054">
    <property type="component" value="Unassembled WGS sequence"/>
</dbReference>
<name>A0A1H8MQ28_9RHOB</name>
<organism evidence="1 2">
    <name type="scientific">Paracoccus alcaliphilus</name>
    <dbReference type="NCBI Taxonomy" id="34002"/>
    <lineage>
        <taxon>Bacteria</taxon>
        <taxon>Pseudomonadati</taxon>
        <taxon>Pseudomonadota</taxon>
        <taxon>Alphaproteobacteria</taxon>
        <taxon>Rhodobacterales</taxon>
        <taxon>Paracoccaceae</taxon>
        <taxon>Paracoccus</taxon>
    </lineage>
</organism>
<dbReference type="EMBL" id="FODE01000043">
    <property type="protein sequence ID" value="SEO19495.1"/>
    <property type="molecule type" value="Genomic_DNA"/>
</dbReference>
<evidence type="ECO:0000313" key="2">
    <source>
        <dbReference type="Proteomes" id="UP000199054"/>
    </source>
</evidence>
<sequence length="250" mass="27377">FSRRKPDDWALFDARKAKSALSDLTAQLTDGQFCECLSLSPDLFQDLAGCGIPDEARCENDRGWDVFAGQGIVEQLLLGAQQVGRLAPEWMPLEQAAVHLGCSPAQIVERIRDGRLPWVGRHLKRSGFASILVNLSGHDGGEISAEMFALSQGLTFSEILSFFRKGHSPAEIAKRETGRKDRIMLTPEQVAGFHESFVSFRRLALAHGLSWDALDQRLEGFGIAPVDGCVRIYRKSETGPLLQGVASAGI</sequence>
<protein>
    <submittedName>
        <fullName evidence="1">Uncharacterized protein</fullName>
    </submittedName>
</protein>
<keyword evidence="2" id="KW-1185">Reference proteome</keyword>
<dbReference type="RefSeq" id="WP_170851937.1">
    <property type="nucleotide sequence ID" value="NZ_FODE01000043.1"/>
</dbReference>
<proteinExistence type="predicted"/>